<protein>
    <submittedName>
        <fullName evidence="1">tRNA-specific 2-thiouridylase</fullName>
    </submittedName>
</protein>
<organism evidence="1">
    <name type="scientific">Dissulfuribacter thermophilus</name>
    <dbReference type="NCBI Taxonomy" id="1156395"/>
    <lineage>
        <taxon>Bacteria</taxon>
        <taxon>Pseudomonadati</taxon>
        <taxon>Thermodesulfobacteriota</taxon>
        <taxon>Dissulfuribacteria</taxon>
        <taxon>Dissulfuribacterales</taxon>
        <taxon>Dissulfuribacteraceae</taxon>
        <taxon>Dissulfuribacter</taxon>
    </lineage>
</organism>
<sequence length="218" mass="24885">MYKRRTCLVALSGGVDSTIAAYLLKKEGYHVEGLYLELLGSGFEESVRTQKKRVREIGDSLGIRVHFLDLRREFHETIISYFIEAYRRGLTPNPCTLCNPLIKFRAGLSTAKSLGLEHFATGHYVRKGTHPRLGCVLMKGADPKKDQSYFLYRLRPEWLQSLIFPLGEKTKEEVRTLAKRLGLSQVVLEESQEVCFVKGDYRELVYSGEIEERPGPIV</sequence>
<evidence type="ECO:0000313" key="1">
    <source>
        <dbReference type="EMBL" id="HFC47242.1"/>
    </source>
</evidence>
<gene>
    <name evidence="1" type="ORF">ENJ63_05095</name>
</gene>
<dbReference type="InterPro" id="IPR014729">
    <property type="entry name" value="Rossmann-like_a/b/a_fold"/>
</dbReference>
<dbReference type="Pfam" id="PF03054">
    <property type="entry name" value="tRNA_Me_trans"/>
    <property type="match status" value="1"/>
</dbReference>
<dbReference type="PANTHER" id="PTHR11933">
    <property type="entry name" value="TRNA 5-METHYLAMINOMETHYL-2-THIOURIDYLATE -METHYLTRANSFERASE"/>
    <property type="match status" value="1"/>
</dbReference>
<dbReference type="GO" id="GO:0002143">
    <property type="term" value="P:tRNA wobble position uridine thiolation"/>
    <property type="evidence" value="ECO:0007669"/>
    <property type="project" value="TreeGrafter"/>
</dbReference>
<reference evidence="1" key="1">
    <citation type="journal article" date="2020" name="mSystems">
        <title>Genome- and Community-Level Interaction Insights into Carbon Utilization and Element Cycling Functions of Hydrothermarchaeota in Hydrothermal Sediment.</title>
        <authorList>
            <person name="Zhou Z."/>
            <person name="Liu Y."/>
            <person name="Xu W."/>
            <person name="Pan J."/>
            <person name="Luo Z.H."/>
            <person name="Li M."/>
        </authorList>
    </citation>
    <scope>NUCLEOTIDE SEQUENCE [LARGE SCALE GENOMIC DNA]</scope>
    <source>
        <strain evidence="1">HyVt-503</strain>
    </source>
</reference>
<feature type="non-terminal residue" evidence="1">
    <location>
        <position position="218"/>
    </location>
</feature>
<dbReference type="Gene3D" id="3.40.50.620">
    <property type="entry name" value="HUPs"/>
    <property type="match status" value="1"/>
</dbReference>
<dbReference type="EMBL" id="DRND01000405">
    <property type="protein sequence ID" value="HFC47242.1"/>
    <property type="molecule type" value="Genomic_DNA"/>
</dbReference>
<dbReference type="Proteomes" id="UP000885797">
    <property type="component" value="Unassembled WGS sequence"/>
</dbReference>
<name>A0A7V2SWH3_9BACT</name>
<comment type="caution">
    <text evidence="1">The sequence shown here is derived from an EMBL/GenBank/DDBJ whole genome shotgun (WGS) entry which is preliminary data.</text>
</comment>
<accession>A0A7V2SWH3</accession>
<proteinExistence type="predicted"/>
<dbReference type="PANTHER" id="PTHR11933:SF5">
    <property type="entry name" value="MITOCHONDRIAL TRNA-SPECIFIC 2-THIOURIDYLASE 1"/>
    <property type="match status" value="1"/>
</dbReference>
<dbReference type="AlphaFoldDB" id="A0A7V2SWH3"/>
<dbReference type="SUPFAM" id="SSF52402">
    <property type="entry name" value="Adenine nucleotide alpha hydrolases-like"/>
    <property type="match status" value="1"/>
</dbReference>